<evidence type="ECO:0000313" key="2">
    <source>
        <dbReference type="EMBL" id="GAA5534118.1"/>
    </source>
</evidence>
<reference evidence="2 3" key="1">
    <citation type="submission" date="2024-02" db="EMBL/GenBank/DDBJ databases">
        <title>Deinococcus aluminii NBRC 112889.</title>
        <authorList>
            <person name="Ichikawa N."/>
            <person name="Katano-Makiyama Y."/>
            <person name="Hidaka K."/>
        </authorList>
    </citation>
    <scope>NUCLEOTIDE SEQUENCE [LARGE SCALE GENOMIC DNA]</scope>
    <source>
        <strain evidence="2 3">NBRC 112889</strain>
    </source>
</reference>
<sequence length="352" mass="38644">MTSYTPVGRTGLAVTLVRETLGQQPVIAVPAPFIKMLGDCTAAAFLSQCCYLSDHVTDAEGWFEQSHEAWRSILNLSPEQIRRCLRVCAGMVEVRRKGLPARNFYRVNPEHIRERLATLQPSAEVEQGTTIRQKGEAEPTAPRAPLTGLSTVSSDRETPPPVVRQTPPPSFREKVEKKFLPPKGKDDVCRIPPASTEGLARLLDAWNKNRGTLPEASGLSTPRRKALNTLLSDCGGDLEVALALLADATREVAQDSFWTSKRFGIDTLLPKALGRAEAWQARQQAAAPTGSPATAILAEYGVGQLVTYRRERYAVEAITDRYIDLYDAENGSARILIGSDDVRSIRPLEVRA</sequence>
<protein>
    <recommendedName>
        <fullName evidence="4">Helix-turn-helix domain-containing protein</fullName>
    </recommendedName>
</protein>
<gene>
    <name evidence="2" type="ORF">Dalu01_02526</name>
</gene>
<accession>A0ABP9XGX3</accession>
<evidence type="ECO:0008006" key="4">
    <source>
        <dbReference type="Google" id="ProtNLM"/>
    </source>
</evidence>
<feature type="compositionally biased region" description="Pro residues" evidence="1">
    <location>
        <begin position="159"/>
        <end position="170"/>
    </location>
</feature>
<keyword evidence="3" id="KW-1185">Reference proteome</keyword>
<name>A0ABP9XGX3_9DEIO</name>
<dbReference type="RefSeq" id="WP_345455167.1">
    <property type="nucleotide sequence ID" value="NZ_BAABRV010000006.1"/>
</dbReference>
<feature type="region of interest" description="Disordered" evidence="1">
    <location>
        <begin position="121"/>
        <end position="172"/>
    </location>
</feature>
<dbReference type="EMBL" id="BAABRV010000006">
    <property type="protein sequence ID" value="GAA5534118.1"/>
    <property type="molecule type" value="Genomic_DNA"/>
</dbReference>
<evidence type="ECO:0000313" key="3">
    <source>
        <dbReference type="Proteomes" id="UP001404956"/>
    </source>
</evidence>
<evidence type="ECO:0000256" key="1">
    <source>
        <dbReference type="SAM" id="MobiDB-lite"/>
    </source>
</evidence>
<comment type="caution">
    <text evidence="2">The sequence shown here is derived from an EMBL/GenBank/DDBJ whole genome shotgun (WGS) entry which is preliminary data.</text>
</comment>
<dbReference type="Proteomes" id="UP001404956">
    <property type="component" value="Unassembled WGS sequence"/>
</dbReference>
<proteinExistence type="predicted"/>
<organism evidence="2 3">
    <name type="scientific">Deinococcus aluminii</name>
    <dbReference type="NCBI Taxonomy" id="1656885"/>
    <lineage>
        <taxon>Bacteria</taxon>
        <taxon>Thermotogati</taxon>
        <taxon>Deinococcota</taxon>
        <taxon>Deinococci</taxon>
        <taxon>Deinococcales</taxon>
        <taxon>Deinococcaceae</taxon>
        <taxon>Deinococcus</taxon>
    </lineage>
</organism>